<dbReference type="EC" id="5.4.99.27" evidence="4"/>
<evidence type="ECO:0000256" key="1">
    <source>
        <dbReference type="ARBA" id="ARBA00007953"/>
    </source>
</evidence>
<accession>A0A7D4NS23</accession>
<feature type="domain" description="TRUD" evidence="5">
    <location>
        <begin position="171"/>
        <end position="320"/>
    </location>
</feature>
<sequence length="380" mass="43185">MSKPTIDQADFSRLAYAISPPQLQAVFKEQPEDFQVQEMNPYTLSGEGEHLWLYLQKTGENSEWLAKEIARWAGVSRSAVGMAGQKDRHAVTRQWLSVHLPGKSDPDWSVWPHPQVQLIKSTRHNRKLQKGGLSGNRFIIRLRDLQSFAEQDPGKIIDELTARLETVKSEGVPNYFGPQRFGKNGNNIPKALQMLEGGQRVPRHKKSLYLSALRSWAFNCYVSERIEQGNWSRYLAGDVFQLEGSSRCFADDGSDNLPQRLEEGDIHPAGMLIGRMNAKTLLPEKAAVEVYQRWIEAFNAWREGLDKLGVQADYRALRLMPQELQWQWLPVNSQSGEQRLDLQLEFILPAGAFATMVLRELLIAKEPLRVYNDSEQSAGA</sequence>
<dbReference type="PANTHER" id="PTHR47811">
    <property type="entry name" value="TRNA PSEUDOURIDINE SYNTHASE D"/>
    <property type="match status" value="1"/>
</dbReference>
<evidence type="ECO:0000256" key="2">
    <source>
        <dbReference type="ARBA" id="ARBA00022694"/>
    </source>
</evidence>
<dbReference type="Pfam" id="PF01142">
    <property type="entry name" value="TruD"/>
    <property type="match status" value="2"/>
</dbReference>
<dbReference type="RefSeq" id="WP_173286511.1">
    <property type="nucleotide sequence ID" value="NZ_CP054020.1"/>
</dbReference>
<dbReference type="Gene3D" id="3.30.2350.20">
    <property type="entry name" value="TruD, catalytic domain"/>
    <property type="match status" value="1"/>
</dbReference>
<dbReference type="PANTHER" id="PTHR47811:SF1">
    <property type="entry name" value="TRNA PSEUDOURIDINE SYNTHASE D"/>
    <property type="match status" value="1"/>
</dbReference>
<evidence type="ECO:0000259" key="5">
    <source>
        <dbReference type="PROSITE" id="PS50984"/>
    </source>
</evidence>
<dbReference type="KEGG" id="txa:HQN79_11025"/>
<dbReference type="InterPro" id="IPR043165">
    <property type="entry name" value="TruD_insert_sf"/>
</dbReference>
<dbReference type="GO" id="GO:0160150">
    <property type="term" value="F:tRNA pseudouridine(13) synthase activity"/>
    <property type="evidence" value="ECO:0007669"/>
    <property type="project" value="UniProtKB-EC"/>
</dbReference>
<dbReference type="GO" id="GO:0031119">
    <property type="term" value="P:tRNA pseudouridine synthesis"/>
    <property type="evidence" value="ECO:0007669"/>
    <property type="project" value="UniProtKB-UniRule"/>
</dbReference>
<evidence type="ECO:0000256" key="3">
    <source>
        <dbReference type="ARBA" id="ARBA00023235"/>
    </source>
</evidence>
<dbReference type="InterPro" id="IPR050170">
    <property type="entry name" value="TruD_pseudoU_synthase"/>
</dbReference>
<keyword evidence="2 4" id="KW-0819">tRNA processing</keyword>
<feature type="active site" description="Nucleophile" evidence="4">
    <location>
        <position position="87"/>
    </location>
</feature>
<dbReference type="InterPro" id="IPR001656">
    <property type="entry name" value="PsdUridine_synth_TruD"/>
</dbReference>
<dbReference type="InterPro" id="IPR042214">
    <property type="entry name" value="TruD_catalytic"/>
</dbReference>
<dbReference type="GO" id="GO:0003723">
    <property type="term" value="F:RNA binding"/>
    <property type="evidence" value="ECO:0007669"/>
    <property type="project" value="InterPro"/>
</dbReference>
<dbReference type="EMBL" id="CP054020">
    <property type="protein sequence ID" value="QKI90070.1"/>
    <property type="molecule type" value="Genomic_DNA"/>
</dbReference>
<dbReference type="GO" id="GO:0005829">
    <property type="term" value="C:cytosol"/>
    <property type="evidence" value="ECO:0007669"/>
    <property type="project" value="TreeGrafter"/>
</dbReference>
<dbReference type="InterPro" id="IPR011760">
    <property type="entry name" value="PsdUridine_synth_TruD_insert"/>
</dbReference>
<dbReference type="CDD" id="cd02575">
    <property type="entry name" value="PseudoU_synth_EcTruD"/>
    <property type="match status" value="1"/>
</dbReference>
<dbReference type="InterPro" id="IPR020103">
    <property type="entry name" value="PsdUridine_synth_cat_dom_sf"/>
</dbReference>
<reference evidence="6 7" key="1">
    <citation type="submission" date="2020-05" db="EMBL/GenBank/DDBJ databases">
        <title>Thiomicrorhabdus sediminis sp.nov. and Thiomicrorhabdus xiamenensis sp.nov., novel sulfur-oxidizing bacteria isolated from coastal sediment.</title>
        <authorList>
            <person name="Liu X."/>
        </authorList>
    </citation>
    <scope>NUCLEOTIDE SEQUENCE [LARGE SCALE GENOMIC DNA]</scope>
    <source>
        <strain evidence="6 7">G2</strain>
    </source>
</reference>
<comment type="function">
    <text evidence="4">Responsible for synthesis of pseudouridine from uracil-13 in transfer RNAs.</text>
</comment>
<keyword evidence="3 4" id="KW-0413">Isomerase</keyword>
<keyword evidence="7" id="KW-1185">Reference proteome</keyword>
<dbReference type="Proteomes" id="UP000504724">
    <property type="component" value="Chromosome"/>
</dbReference>
<proteinExistence type="inferred from homology"/>
<evidence type="ECO:0000313" key="7">
    <source>
        <dbReference type="Proteomes" id="UP000504724"/>
    </source>
</evidence>
<dbReference type="AlphaFoldDB" id="A0A7D4NS23"/>
<protein>
    <recommendedName>
        <fullName evidence="4">tRNA pseudouridine synthase D</fullName>
        <ecNumber evidence="4">5.4.99.27</ecNumber>
    </recommendedName>
    <alternativeName>
        <fullName evidence="4">tRNA pseudouridine(13) synthase</fullName>
    </alternativeName>
    <alternativeName>
        <fullName evidence="4">tRNA pseudouridylate synthase D</fullName>
    </alternativeName>
    <alternativeName>
        <fullName evidence="4">tRNA-uridine isomerase D</fullName>
    </alternativeName>
</protein>
<dbReference type="PROSITE" id="PS01268">
    <property type="entry name" value="UPF0024"/>
    <property type="match status" value="1"/>
</dbReference>
<gene>
    <name evidence="4" type="primary">truD</name>
    <name evidence="6" type="ORF">HQN79_11025</name>
</gene>
<dbReference type="SUPFAM" id="SSF55120">
    <property type="entry name" value="Pseudouridine synthase"/>
    <property type="match status" value="1"/>
</dbReference>
<dbReference type="Gene3D" id="3.30.2340.10">
    <property type="entry name" value="TruD, insertion domain"/>
    <property type="match status" value="1"/>
</dbReference>
<name>A0A7D4NS23_9GAMM</name>
<comment type="catalytic activity">
    <reaction evidence="4">
        <text>uridine(13) in tRNA = pseudouridine(13) in tRNA</text>
        <dbReference type="Rhea" id="RHEA:42540"/>
        <dbReference type="Rhea" id="RHEA-COMP:10105"/>
        <dbReference type="Rhea" id="RHEA-COMP:10106"/>
        <dbReference type="ChEBI" id="CHEBI:65314"/>
        <dbReference type="ChEBI" id="CHEBI:65315"/>
        <dbReference type="EC" id="5.4.99.27"/>
    </reaction>
</comment>
<comment type="similarity">
    <text evidence="1 4">Belongs to the pseudouridine synthase TruD family.</text>
</comment>
<evidence type="ECO:0000256" key="4">
    <source>
        <dbReference type="HAMAP-Rule" id="MF_01082"/>
    </source>
</evidence>
<evidence type="ECO:0000313" key="6">
    <source>
        <dbReference type="EMBL" id="QKI90070.1"/>
    </source>
</evidence>
<dbReference type="PROSITE" id="PS50984">
    <property type="entry name" value="TRUD"/>
    <property type="match status" value="1"/>
</dbReference>
<dbReference type="HAMAP" id="MF_01082">
    <property type="entry name" value="TruD"/>
    <property type="match status" value="1"/>
</dbReference>
<dbReference type="InterPro" id="IPR020119">
    <property type="entry name" value="PsdUridine_synth_TruD_CS"/>
</dbReference>
<organism evidence="6 7">
    <name type="scientific">Thiomicrorhabdus xiamenensis</name>
    <dbReference type="NCBI Taxonomy" id="2739063"/>
    <lineage>
        <taxon>Bacteria</taxon>
        <taxon>Pseudomonadati</taxon>
        <taxon>Pseudomonadota</taxon>
        <taxon>Gammaproteobacteria</taxon>
        <taxon>Thiotrichales</taxon>
        <taxon>Piscirickettsiaceae</taxon>
        <taxon>Thiomicrorhabdus</taxon>
    </lineage>
</organism>